<keyword evidence="5" id="KW-1185">Reference proteome</keyword>
<proteinExistence type="predicted"/>
<accession>A0ABS5HIR6</accession>
<dbReference type="EMBL" id="JAGSSW010000002">
    <property type="protein sequence ID" value="MBR8463497.1"/>
    <property type="molecule type" value="Genomic_DNA"/>
</dbReference>
<evidence type="ECO:0000259" key="3">
    <source>
        <dbReference type="PROSITE" id="PS01124"/>
    </source>
</evidence>
<evidence type="ECO:0000256" key="2">
    <source>
        <dbReference type="ARBA" id="ARBA00023163"/>
    </source>
</evidence>
<organism evidence="4 5">
    <name type="scientific">Campylobacter anatolicus</name>
    <dbReference type="NCBI Taxonomy" id="2829105"/>
    <lineage>
        <taxon>Bacteria</taxon>
        <taxon>Pseudomonadati</taxon>
        <taxon>Campylobacterota</taxon>
        <taxon>Epsilonproteobacteria</taxon>
        <taxon>Campylobacterales</taxon>
        <taxon>Campylobacteraceae</taxon>
        <taxon>Campylobacter</taxon>
    </lineage>
</organism>
<dbReference type="Pfam" id="PF12833">
    <property type="entry name" value="HTH_18"/>
    <property type="match status" value="1"/>
</dbReference>
<feature type="domain" description="HTH araC/xylS-type" evidence="3">
    <location>
        <begin position="197"/>
        <end position="295"/>
    </location>
</feature>
<dbReference type="PANTHER" id="PTHR43436">
    <property type="entry name" value="ARAC-FAMILY TRANSCRIPTIONAL REGULATOR"/>
    <property type="match status" value="1"/>
</dbReference>
<dbReference type="Gene3D" id="1.10.10.60">
    <property type="entry name" value="Homeodomain-like"/>
    <property type="match status" value="2"/>
</dbReference>
<dbReference type="InterPro" id="IPR009057">
    <property type="entry name" value="Homeodomain-like_sf"/>
</dbReference>
<evidence type="ECO:0000256" key="1">
    <source>
        <dbReference type="ARBA" id="ARBA00023015"/>
    </source>
</evidence>
<dbReference type="PROSITE" id="PS01124">
    <property type="entry name" value="HTH_ARAC_FAMILY_2"/>
    <property type="match status" value="1"/>
</dbReference>
<sequence>MDTRLEQTRFDLVNFINSNFKKEGNIETQIKQLTFFTSSTKNEFVSTIYQPSLCIILQGEKTYNFGSKTFISDGTKFLLTLTYVPTYVRISSASKDQNYIGLKLTLDMEQIYEVVRDYIKTTKNKKSVDNGLFLGELDYELLDPVARLINLLSTSKENIKFIAPLIIKEILFKLIQGDGGEFLKQYVLADSTTNKIARAIGEIKNKFSENINMKDLAHTLGLSESSLYHKFKELTMMSPVQFQKTLRLQEAKSMLEFKDMDASDVAFAVGYESASQFSREYSRMFNVPPKTHARNMKEK</sequence>
<dbReference type="InterPro" id="IPR018060">
    <property type="entry name" value="HTH_AraC"/>
</dbReference>
<dbReference type="Pfam" id="PF06719">
    <property type="entry name" value="AraC_N"/>
    <property type="match status" value="1"/>
</dbReference>
<dbReference type="Proteomes" id="UP000682951">
    <property type="component" value="Unassembled WGS sequence"/>
</dbReference>
<dbReference type="RefSeq" id="WP_212140061.1">
    <property type="nucleotide sequence ID" value="NZ_JAGSSW010000002.1"/>
</dbReference>
<keyword evidence="2" id="KW-0804">Transcription</keyword>
<dbReference type="InterPro" id="IPR009594">
    <property type="entry name" value="Tscrpt_reg_HTH_AraC_N"/>
</dbReference>
<evidence type="ECO:0000313" key="5">
    <source>
        <dbReference type="Proteomes" id="UP000682951"/>
    </source>
</evidence>
<keyword evidence="1" id="KW-0805">Transcription regulation</keyword>
<dbReference type="PANTHER" id="PTHR43436:SF1">
    <property type="entry name" value="TRANSCRIPTIONAL REGULATORY PROTEIN"/>
    <property type="match status" value="1"/>
</dbReference>
<dbReference type="SMART" id="SM00342">
    <property type="entry name" value="HTH_ARAC"/>
    <property type="match status" value="1"/>
</dbReference>
<comment type="caution">
    <text evidence="4">The sequence shown here is derived from an EMBL/GenBank/DDBJ whole genome shotgun (WGS) entry which is preliminary data.</text>
</comment>
<name>A0ABS5HIR6_9BACT</name>
<reference evidence="4 5" key="1">
    <citation type="submission" date="2021-04" db="EMBL/GenBank/DDBJ databases">
        <title>Molecular and phenotypic characterization and identification of bacterial isolates recovered from the Anatolian ground squirrels (Spermophilus xanthoprymnus) and which have the potential to form a new species in the Campylobacter genus.</title>
        <authorList>
            <person name="Aydin F."/>
            <person name="Abay S."/>
            <person name="Kayman T."/>
            <person name="Karakaya E."/>
            <person name="Mustak H.K."/>
            <person name="Mustak I.B."/>
            <person name="Bilgin N."/>
            <person name="Duzler A."/>
            <person name="Sahin O."/>
            <person name="Guran O."/>
            <person name="Saticioglu I.B."/>
        </authorList>
    </citation>
    <scope>NUCLEOTIDE SEQUENCE [LARGE SCALE GENOMIC DNA]</scope>
    <source>
        <strain evidence="5">faydin-G24</strain>
    </source>
</reference>
<dbReference type="SUPFAM" id="SSF46689">
    <property type="entry name" value="Homeodomain-like"/>
    <property type="match status" value="2"/>
</dbReference>
<protein>
    <submittedName>
        <fullName evidence="4">AraC family transcriptional regulator</fullName>
    </submittedName>
</protein>
<evidence type="ECO:0000313" key="4">
    <source>
        <dbReference type="EMBL" id="MBR8463497.1"/>
    </source>
</evidence>
<gene>
    <name evidence="4" type="ORF">KDD93_02795</name>
</gene>